<dbReference type="PROSITE" id="PS51352">
    <property type="entry name" value="THIOREDOXIN_2"/>
    <property type="match status" value="1"/>
</dbReference>
<feature type="binding site" evidence="3">
    <location>
        <position position="161"/>
    </location>
    <ligand>
        <name>Cu cation</name>
        <dbReference type="ChEBI" id="CHEBI:23378"/>
    </ligand>
</feature>
<protein>
    <submittedName>
        <fullName evidence="8">SCO1/SenC</fullName>
    </submittedName>
</protein>
<keyword evidence="2 3" id="KW-0186">Copper</keyword>
<dbReference type="InterPro" id="IPR013766">
    <property type="entry name" value="Thioredoxin_domain"/>
</dbReference>
<dbReference type="Proteomes" id="UP000317909">
    <property type="component" value="Chromosome"/>
</dbReference>
<evidence type="ECO:0000256" key="3">
    <source>
        <dbReference type="PIRSR" id="PIRSR603782-1"/>
    </source>
</evidence>
<feature type="domain" description="Thioredoxin" evidence="7">
    <location>
        <begin position="41"/>
        <end position="199"/>
    </location>
</feature>
<evidence type="ECO:0000313" key="9">
    <source>
        <dbReference type="Proteomes" id="UP000317909"/>
    </source>
</evidence>
<evidence type="ECO:0000256" key="4">
    <source>
        <dbReference type="PIRSR" id="PIRSR603782-2"/>
    </source>
</evidence>
<keyword evidence="6" id="KW-1133">Transmembrane helix</keyword>
<proteinExistence type="inferred from homology"/>
<evidence type="ECO:0000256" key="5">
    <source>
        <dbReference type="SAM" id="MobiDB-lite"/>
    </source>
</evidence>
<dbReference type="GO" id="GO:0046872">
    <property type="term" value="F:metal ion binding"/>
    <property type="evidence" value="ECO:0007669"/>
    <property type="project" value="UniProtKB-KW"/>
</dbReference>
<dbReference type="SUPFAM" id="SSF52833">
    <property type="entry name" value="Thioredoxin-like"/>
    <property type="match status" value="1"/>
</dbReference>
<feature type="region of interest" description="Disordered" evidence="5">
    <location>
        <begin position="201"/>
        <end position="239"/>
    </location>
</feature>
<evidence type="ECO:0000259" key="7">
    <source>
        <dbReference type="PROSITE" id="PS51352"/>
    </source>
</evidence>
<feature type="transmembrane region" description="Helical" evidence="6">
    <location>
        <begin position="6"/>
        <end position="23"/>
    </location>
</feature>
<comment type="similarity">
    <text evidence="1">Belongs to the SCO1/2 family.</text>
</comment>
<dbReference type="OrthoDB" id="9811998at2"/>
<dbReference type="KEGG" id="llh:I41_42210"/>
<keyword evidence="6" id="KW-0472">Membrane</keyword>
<organism evidence="8 9">
    <name type="scientific">Lacipirellula limnantheis</name>
    <dbReference type="NCBI Taxonomy" id="2528024"/>
    <lineage>
        <taxon>Bacteria</taxon>
        <taxon>Pseudomonadati</taxon>
        <taxon>Planctomycetota</taxon>
        <taxon>Planctomycetia</taxon>
        <taxon>Pirellulales</taxon>
        <taxon>Lacipirellulaceae</taxon>
        <taxon>Lacipirellula</taxon>
    </lineage>
</organism>
<feature type="disulfide bond" description="Redox-active" evidence="4">
    <location>
        <begin position="79"/>
        <end position="83"/>
    </location>
</feature>
<dbReference type="EMBL" id="CP036339">
    <property type="protein sequence ID" value="QDT75013.1"/>
    <property type="molecule type" value="Genomic_DNA"/>
</dbReference>
<evidence type="ECO:0000256" key="6">
    <source>
        <dbReference type="SAM" id="Phobius"/>
    </source>
</evidence>
<gene>
    <name evidence="8" type="ORF">I41_42210</name>
</gene>
<sequence>MTNSALPYWLALAVVVAALYGGFKVYQVEQKRRDAAIAAEELSLPPLTDFELTKSDGTPFRSADMKGKVWIASFFFSTCPGSCTRLNQNIKHLSSLDDVADADWVSITVDPATDTLPVLAAKAKELNADPERWYFCRGEFDDVRRIAHDYMKVGGVSLKGHNDFAVIIDKQGEIAGMFNAVSTSDSKKGLEIIKRELAKEYVPQEEPEATPPAATNEKQAAVEQSSRAIASKVTAHSAP</sequence>
<dbReference type="CDD" id="cd02968">
    <property type="entry name" value="SCO"/>
    <property type="match status" value="1"/>
</dbReference>
<reference evidence="8 9" key="1">
    <citation type="submission" date="2019-02" db="EMBL/GenBank/DDBJ databases">
        <title>Deep-cultivation of Planctomycetes and their phenomic and genomic characterization uncovers novel biology.</title>
        <authorList>
            <person name="Wiegand S."/>
            <person name="Jogler M."/>
            <person name="Boedeker C."/>
            <person name="Pinto D."/>
            <person name="Vollmers J."/>
            <person name="Rivas-Marin E."/>
            <person name="Kohn T."/>
            <person name="Peeters S.H."/>
            <person name="Heuer A."/>
            <person name="Rast P."/>
            <person name="Oberbeckmann S."/>
            <person name="Bunk B."/>
            <person name="Jeske O."/>
            <person name="Meyerdierks A."/>
            <person name="Storesund J.E."/>
            <person name="Kallscheuer N."/>
            <person name="Luecker S."/>
            <person name="Lage O.M."/>
            <person name="Pohl T."/>
            <person name="Merkel B.J."/>
            <person name="Hornburger P."/>
            <person name="Mueller R.-W."/>
            <person name="Bruemmer F."/>
            <person name="Labrenz M."/>
            <person name="Spormann A.M."/>
            <person name="Op den Camp H."/>
            <person name="Overmann J."/>
            <person name="Amann R."/>
            <person name="Jetten M.S.M."/>
            <person name="Mascher T."/>
            <person name="Medema M.H."/>
            <person name="Devos D.P."/>
            <person name="Kaster A.-K."/>
            <person name="Ovreas L."/>
            <person name="Rohde M."/>
            <person name="Galperin M.Y."/>
            <person name="Jogler C."/>
        </authorList>
    </citation>
    <scope>NUCLEOTIDE SEQUENCE [LARGE SCALE GENOMIC DNA]</scope>
    <source>
        <strain evidence="8 9">I41</strain>
    </source>
</reference>
<dbReference type="RefSeq" id="WP_145434718.1">
    <property type="nucleotide sequence ID" value="NZ_CP036339.1"/>
</dbReference>
<dbReference type="InterPro" id="IPR003782">
    <property type="entry name" value="SCO1/SenC"/>
</dbReference>
<dbReference type="PANTHER" id="PTHR12151">
    <property type="entry name" value="ELECTRON TRANSPORT PROTIN SCO1/SENC FAMILY MEMBER"/>
    <property type="match status" value="1"/>
</dbReference>
<feature type="binding site" evidence="3">
    <location>
        <position position="79"/>
    </location>
    <ligand>
        <name>Cu cation</name>
        <dbReference type="ChEBI" id="CHEBI:23378"/>
    </ligand>
</feature>
<keyword evidence="3" id="KW-0479">Metal-binding</keyword>
<dbReference type="PANTHER" id="PTHR12151:SF25">
    <property type="entry name" value="LINALOOL DEHYDRATASE_ISOMERASE DOMAIN-CONTAINING PROTEIN"/>
    <property type="match status" value="1"/>
</dbReference>
<dbReference type="AlphaFoldDB" id="A0A517U330"/>
<dbReference type="Pfam" id="PF02630">
    <property type="entry name" value="SCO1-SenC"/>
    <property type="match status" value="1"/>
</dbReference>
<evidence type="ECO:0000256" key="1">
    <source>
        <dbReference type="ARBA" id="ARBA00010996"/>
    </source>
</evidence>
<keyword evidence="9" id="KW-1185">Reference proteome</keyword>
<feature type="binding site" evidence="3">
    <location>
        <position position="83"/>
    </location>
    <ligand>
        <name>Cu cation</name>
        <dbReference type="ChEBI" id="CHEBI:23378"/>
    </ligand>
</feature>
<evidence type="ECO:0000256" key="2">
    <source>
        <dbReference type="ARBA" id="ARBA00023008"/>
    </source>
</evidence>
<accession>A0A517U330</accession>
<evidence type="ECO:0000313" key="8">
    <source>
        <dbReference type="EMBL" id="QDT75013.1"/>
    </source>
</evidence>
<keyword evidence="4" id="KW-1015">Disulfide bond</keyword>
<feature type="compositionally biased region" description="Polar residues" evidence="5">
    <location>
        <begin position="216"/>
        <end position="228"/>
    </location>
</feature>
<dbReference type="Gene3D" id="3.40.30.10">
    <property type="entry name" value="Glutaredoxin"/>
    <property type="match status" value="1"/>
</dbReference>
<dbReference type="InterPro" id="IPR036249">
    <property type="entry name" value="Thioredoxin-like_sf"/>
</dbReference>
<name>A0A517U330_9BACT</name>
<keyword evidence="6" id="KW-0812">Transmembrane</keyword>